<dbReference type="SMART" id="SM00360">
    <property type="entry name" value="RRM"/>
    <property type="match status" value="2"/>
</dbReference>
<dbReference type="InterPro" id="IPR012677">
    <property type="entry name" value="Nucleotide-bd_a/b_plait_sf"/>
</dbReference>
<dbReference type="Proteomes" id="UP000639338">
    <property type="component" value="Unassembled WGS sequence"/>
</dbReference>
<keyword evidence="1 2" id="KW-0694">RNA-binding</keyword>
<dbReference type="OrthoDB" id="167718at2759"/>
<dbReference type="PANTHER" id="PTHR23003">
    <property type="entry name" value="RNA RECOGNITION MOTIF RRM DOMAIN CONTAINING PROTEIN"/>
    <property type="match status" value="1"/>
</dbReference>
<dbReference type="InterPro" id="IPR000504">
    <property type="entry name" value="RRM_dom"/>
</dbReference>
<feature type="domain" description="RRM" evidence="4">
    <location>
        <begin position="8"/>
        <end position="79"/>
    </location>
</feature>
<evidence type="ECO:0000256" key="1">
    <source>
        <dbReference type="ARBA" id="ARBA00022884"/>
    </source>
</evidence>
<feature type="region of interest" description="Disordered" evidence="3">
    <location>
        <begin position="185"/>
        <end position="205"/>
    </location>
</feature>
<organism evidence="5 6">
    <name type="scientific">Aphidius gifuensis</name>
    <name type="common">Parasitoid wasp</name>
    <dbReference type="NCBI Taxonomy" id="684658"/>
    <lineage>
        <taxon>Eukaryota</taxon>
        <taxon>Metazoa</taxon>
        <taxon>Ecdysozoa</taxon>
        <taxon>Arthropoda</taxon>
        <taxon>Hexapoda</taxon>
        <taxon>Insecta</taxon>
        <taxon>Pterygota</taxon>
        <taxon>Neoptera</taxon>
        <taxon>Endopterygota</taxon>
        <taxon>Hymenoptera</taxon>
        <taxon>Apocrita</taxon>
        <taxon>Ichneumonoidea</taxon>
        <taxon>Braconidae</taxon>
        <taxon>Aphidiinae</taxon>
        <taxon>Aphidius</taxon>
    </lineage>
</organism>
<evidence type="ECO:0000313" key="5">
    <source>
        <dbReference type="EMBL" id="KAF7996746.1"/>
    </source>
</evidence>
<evidence type="ECO:0000256" key="3">
    <source>
        <dbReference type="SAM" id="MobiDB-lite"/>
    </source>
</evidence>
<dbReference type="GO" id="GO:0005634">
    <property type="term" value="C:nucleus"/>
    <property type="evidence" value="ECO:0007669"/>
    <property type="project" value="TreeGrafter"/>
</dbReference>
<feature type="compositionally biased region" description="Low complexity" evidence="3">
    <location>
        <begin position="185"/>
        <end position="197"/>
    </location>
</feature>
<evidence type="ECO:0000259" key="4">
    <source>
        <dbReference type="PROSITE" id="PS50102"/>
    </source>
</evidence>
<gene>
    <name evidence="5" type="ORF">HCN44_002392</name>
</gene>
<dbReference type="Gene3D" id="3.30.70.330">
    <property type="match status" value="2"/>
</dbReference>
<comment type="caution">
    <text evidence="5">The sequence shown here is derived from an EMBL/GenBank/DDBJ whole genome shotgun (WGS) entry which is preliminary data.</text>
</comment>
<feature type="domain" description="RRM" evidence="4">
    <location>
        <begin position="102"/>
        <end position="178"/>
    </location>
</feature>
<reference evidence="5 6" key="1">
    <citation type="submission" date="2020-08" db="EMBL/GenBank/DDBJ databases">
        <title>Aphidius gifuensis genome sequencing and assembly.</title>
        <authorList>
            <person name="Du Z."/>
        </authorList>
    </citation>
    <scope>NUCLEOTIDE SEQUENCE [LARGE SCALE GENOMIC DNA]</scope>
    <source>
        <strain evidence="5">YNYX2018</strain>
        <tissue evidence="5">Adults</tissue>
    </source>
</reference>
<accession>A0A834Y145</accession>
<dbReference type="GO" id="GO:0003729">
    <property type="term" value="F:mRNA binding"/>
    <property type="evidence" value="ECO:0007669"/>
    <property type="project" value="TreeGrafter"/>
</dbReference>
<name>A0A834Y145_APHGI</name>
<dbReference type="Pfam" id="PF00076">
    <property type="entry name" value="RRM_1"/>
    <property type="match status" value="2"/>
</dbReference>
<dbReference type="EMBL" id="JACMRX010000001">
    <property type="protein sequence ID" value="KAF7996746.1"/>
    <property type="molecule type" value="Genomic_DNA"/>
</dbReference>
<dbReference type="InterPro" id="IPR050374">
    <property type="entry name" value="RRT5_SRSF_SR"/>
</dbReference>
<protein>
    <recommendedName>
        <fullName evidence="4">RRM domain-containing protein</fullName>
    </recommendedName>
</protein>
<sequence length="220" mass="25430">MEEIDLSKTIFIGNLPASTNESDLKTFFQQSGQDYIEAFIQYDFAIVELDNHDNAKNSIEKLNGTEFKNNCILVEWARRPKDQWLHRSPVRSEYFQATKNKFSLKVRNLSSDVTWQDLEDHIVKSSATKVIFTDTYMNRQHNLGYVEFETENDFKLALNWLNDSKLKGKRIRLIDNTEVEIRPCCSRNSDSSSCSESGGSGACSRARKRRRRRSSSCDCC</sequence>
<evidence type="ECO:0000313" key="6">
    <source>
        <dbReference type="Proteomes" id="UP000639338"/>
    </source>
</evidence>
<dbReference type="PROSITE" id="PS50102">
    <property type="entry name" value="RRM"/>
    <property type="match status" value="2"/>
</dbReference>
<dbReference type="AlphaFoldDB" id="A0A834Y145"/>
<dbReference type="CDD" id="cd00590">
    <property type="entry name" value="RRM_SF"/>
    <property type="match status" value="1"/>
</dbReference>
<dbReference type="SUPFAM" id="SSF54928">
    <property type="entry name" value="RNA-binding domain, RBD"/>
    <property type="match status" value="1"/>
</dbReference>
<dbReference type="GO" id="GO:0005737">
    <property type="term" value="C:cytoplasm"/>
    <property type="evidence" value="ECO:0007669"/>
    <property type="project" value="TreeGrafter"/>
</dbReference>
<dbReference type="InterPro" id="IPR035979">
    <property type="entry name" value="RBD_domain_sf"/>
</dbReference>
<keyword evidence="6" id="KW-1185">Reference proteome</keyword>
<proteinExistence type="predicted"/>
<evidence type="ECO:0000256" key="2">
    <source>
        <dbReference type="PROSITE-ProRule" id="PRU00176"/>
    </source>
</evidence>